<protein>
    <recommendedName>
        <fullName evidence="1">F-box domain-containing protein</fullName>
    </recommendedName>
</protein>
<accession>A0A1B8GQE4</accession>
<evidence type="ECO:0000313" key="2">
    <source>
        <dbReference type="EMBL" id="OBT98063.1"/>
    </source>
</evidence>
<dbReference type="InterPro" id="IPR001810">
    <property type="entry name" value="F-box_dom"/>
</dbReference>
<dbReference type="SUPFAM" id="SSF81383">
    <property type="entry name" value="F-box domain"/>
    <property type="match status" value="1"/>
</dbReference>
<dbReference type="AlphaFoldDB" id="A0A1B8GQE4"/>
<dbReference type="SMART" id="SM00256">
    <property type="entry name" value="FBOX"/>
    <property type="match status" value="1"/>
</dbReference>
<gene>
    <name evidence="2" type="ORF">VE01_03748</name>
</gene>
<proteinExistence type="predicted"/>
<reference evidence="2 3" key="1">
    <citation type="submission" date="2016-03" db="EMBL/GenBank/DDBJ databases">
        <title>Comparative genomics of Pseudogymnoascus destructans, the fungus causing white-nose syndrome of bats.</title>
        <authorList>
            <person name="Palmer J.M."/>
            <person name="Drees K.P."/>
            <person name="Foster J.T."/>
            <person name="Lindner D.L."/>
        </authorList>
    </citation>
    <scope>NUCLEOTIDE SEQUENCE [LARGE SCALE GENOMIC DNA]</scope>
    <source>
        <strain evidence="2 3">UAMH 10579</strain>
    </source>
</reference>
<sequence>MATSSTTLLNLPTEILRQITSYIDYPSHLALSFTCRELHARVEDPNSRPRRTISTGNDRPYTIQDLLAIELWPEFAPSLGGDRVSRQMPSKNDFFACRYCCKILSAINFTNRHLNRAYWKRDRDEEETRRRDRSAWRICIPCGAAGRMHPRDKSYPFGGMSGGYGFTCVGCEGFVLERTGFEGEKVNFTCDTCRESNSEKKEPFST</sequence>
<dbReference type="PROSITE" id="PS50181">
    <property type="entry name" value="FBOX"/>
    <property type="match status" value="1"/>
</dbReference>
<organism evidence="2 3">
    <name type="scientific">Pseudogymnoascus verrucosus</name>
    <dbReference type="NCBI Taxonomy" id="342668"/>
    <lineage>
        <taxon>Eukaryota</taxon>
        <taxon>Fungi</taxon>
        <taxon>Dikarya</taxon>
        <taxon>Ascomycota</taxon>
        <taxon>Pezizomycotina</taxon>
        <taxon>Leotiomycetes</taxon>
        <taxon>Thelebolales</taxon>
        <taxon>Thelebolaceae</taxon>
        <taxon>Pseudogymnoascus</taxon>
    </lineage>
</organism>
<feature type="domain" description="F-box" evidence="1">
    <location>
        <begin position="5"/>
        <end position="52"/>
    </location>
</feature>
<name>A0A1B8GQE4_9PEZI</name>
<dbReference type="Pfam" id="PF00646">
    <property type="entry name" value="F-box"/>
    <property type="match status" value="1"/>
</dbReference>
<dbReference type="Proteomes" id="UP000091956">
    <property type="component" value="Unassembled WGS sequence"/>
</dbReference>
<reference evidence="3" key="2">
    <citation type="journal article" date="2018" name="Nat. Commun.">
        <title>Extreme sensitivity to ultraviolet light in the fungal pathogen causing white-nose syndrome of bats.</title>
        <authorList>
            <person name="Palmer J.M."/>
            <person name="Drees K.P."/>
            <person name="Foster J.T."/>
            <person name="Lindner D.L."/>
        </authorList>
    </citation>
    <scope>NUCLEOTIDE SEQUENCE [LARGE SCALE GENOMIC DNA]</scope>
    <source>
        <strain evidence="3">UAMH 10579</strain>
    </source>
</reference>
<dbReference type="RefSeq" id="XP_018131796.1">
    <property type="nucleotide sequence ID" value="XM_018273232.2"/>
</dbReference>
<evidence type="ECO:0000259" key="1">
    <source>
        <dbReference type="PROSITE" id="PS50181"/>
    </source>
</evidence>
<dbReference type="GeneID" id="28837134"/>
<dbReference type="EMBL" id="KV460218">
    <property type="protein sequence ID" value="OBT98063.1"/>
    <property type="molecule type" value="Genomic_DNA"/>
</dbReference>
<dbReference type="InterPro" id="IPR036047">
    <property type="entry name" value="F-box-like_dom_sf"/>
</dbReference>
<keyword evidence="3" id="KW-1185">Reference proteome</keyword>
<dbReference type="OrthoDB" id="3433007at2759"/>
<evidence type="ECO:0000313" key="3">
    <source>
        <dbReference type="Proteomes" id="UP000091956"/>
    </source>
</evidence>